<dbReference type="OMA" id="IMSAHAD"/>
<dbReference type="Proteomes" id="UP000031668">
    <property type="component" value="Unassembled WGS sequence"/>
</dbReference>
<name>A0A0C2N9A5_THEKT</name>
<evidence type="ECO:0000256" key="1">
    <source>
        <dbReference type="ARBA" id="ARBA00006190"/>
    </source>
</evidence>
<evidence type="ECO:0000313" key="2">
    <source>
        <dbReference type="EMBL" id="KII70497.1"/>
    </source>
</evidence>
<gene>
    <name evidence="2" type="ORF">RF11_06041</name>
</gene>
<proteinExistence type="inferred from homology"/>
<reference evidence="2 3" key="1">
    <citation type="journal article" date="2014" name="Genome Biol. Evol.">
        <title>The genome of the myxosporean Thelohanellus kitauei shows adaptations to nutrient acquisition within its fish host.</title>
        <authorList>
            <person name="Yang Y."/>
            <person name="Xiong J."/>
            <person name="Zhou Z."/>
            <person name="Huo F."/>
            <person name="Miao W."/>
            <person name="Ran C."/>
            <person name="Liu Y."/>
            <person name="Zhang J."/>
            <person name="Feng J."/>
            <person name="Wang M."/>
            <person name="Wang M."/>
            <person name="Wang L."/>
            <person name="Yao B."/>
        </authorList>
    </citation>
    <scope>NUCLEOTIDE SEQUENCE [LARGE SCALE GENOMIC DNA]</scope>
    <source>
        <strain evidence="2">Wuqing</strain>
    </source>
</reference>
<comment type="caution">
    <text evidence="2">The sequence shown here is derived from an EMBL/GenBank/DDBJ whole genome shotgun (WGS) entry which is preliminary data.</text>
</comment>
<protein>
    <submittedName>
        <fullName evidence="2">Charged multivesicular body protein 1b</fullName>
    </submittedName>
</protein>
<organism evidence="2 3">
    <name type="scientific">Thelohanellus kitauei</name>
    <name type="common">Myxosporean</name>
    <dbReference type="NCBI Taxonomy" id="669202"/>
    <lineage>
        <taxon>Eukaryota</taxon>
        <taxon>Metazoa</taxon>
        <taxon>Cnidaria</taxon>
        <taxon>Myxozoa</taxon>
        <taxon>Myxosporea</taxon>
        <taxon>Bivalvulida</taxon>
        <taxon>Platysporina</taxon>
        <taxon>Myxobolidae</taxon>
        <taxon>Thelohanellus</taxon>
    </lineage>
</organism>
<evidence type="ECO:0000313" key="3">
    <source>
        <dbReference type="Proteomes" id="UP000031668"/>
    </source>
</evidence>
<dbReference type="PANTHER" id="PTHR10476">
    <property type="entry name" value="CHARGED MULTIVESICULAR BODY PROTEIN"/>
    <property type="match status" value="1"/>
</dbReference>
<dbReference type="OrthoDB" id="10266568at2759"/>
<keyword evidence="3" id="KW-1185">Reference proteome</keyword>
<comment type="similarity">
    <text evidence="1">Belongs to the SNF7 family.</text>
</comment>
<dbReference type="GO" id="GO:0007034">
    <property type="term" value="P:vacuolar transport"/>
    <property type="evidence" value="ECO:0007669"/>
    <property type="project" value="InterPro"/>
</dbReference>
<dbReference type="EMBL" id="JWZT01002054">
    <property type="protein sequence ID" value="KII70497.1"/>
    <property type="molecule type" value="Genomic_DNA"/>
</dbReference>
<dbReference type="AlphaFoldDB" id="A0A0C2N9A5"/>
<sequence length="127" mass="13854">MANKVEMAVSTKQLSSSIEGVVNSVSSAMKSMDLEKLTTLMSQFEKQFETLDVQSNVMQESISTSTAVSVPIESVDSVLRKIADENNLELKMELPTAGSSIQAKTAEAQTPDDESMLLERLAKLRQP</sequence>
<dbReference type="InterPro" id="IPR005024">
    <property type="entry name" value="Snf7_fam"/>
</dbReference>
<dbReference type="Gene3D" id="6.10.140.1230">
    <property type="match status" value="1"/>
</dbReference>
<accession>A0A0C2N9A5</accession>